<evidence type="ECO:0000313" key="2">
    <source>
        <dbReference type="Proteomes" id="UP001642464"/>
    </source>
</evidence>
<protein>
    <submittedName>
        <fullName evidence="1">Chloride channel protein CLC-e (AtCLC-e) (CBS domain-containing protein CBSCLC3)</fullName>
    </submittedName>
</protein>
<dbReference type="SUPFAM" id="SSF81340">
    <property type="entry name" value="Clc chloride channel"/>
    <property type="match status" value="1"/>
</dbReference>
<dbReference type="PANTHER" id="PTHR43427">
    <property type="entry name" value="CHLORIDE CHANNEL PROTEIN CLC-E"/>
    <property type="match status" value="1"/>
</dbReference>
<dbReference type="InterPro" id="IPR050368">
    <property type="entry name" value="ClC-type_chloride_channel"/>
</dbReference>
<dbReference type="Proteomes" id="UP001642464">
    <property type="component" value="Unassembled WGS sequence"/>
</dbReference>
<dbReference type="InterPro" id="IPR001807">
    <property type="entry name" value="ClC"/>
</dbReference>
<name>A0ABP0MU19_9DINO</name>
<dbReference type="PANTHER" id="PTHR43427:SF6">
    <property type="entry name" value="CHLORIDE CHANNEL PROTEIN CLC-E"/>
    <property type="match status" value="1"/>
</dbReference>
<dbReference type="Gene3D" id="1.10.3080.10">
    <property type="entry name" value="Clc chloride channel"/>
    <property type="match status" value="1"/>
</dbReference>
<dbReference type="EMBL" id="CAXAMM010024113">
    <property type="protein sequence ID" value="CAK9054713.1"/>
    <property type="molecule type" value="Genomic_DNA"/>
</dbReference>
<evidence type="ECO:0000313" key="1">
    <source>
        <dbReference type="EMBL" id="CAK9054713.1"/>
    </source>
</evidence>
<gene>
    <name evidence="1" type="ORF">SCF082_LOCUS29674</name>
</gene>
<keyword evidence="2" id="KW-1185">Reference proteome</keyword>
<sequence>MRRRNRRTCAGIALVTGAAWHDSGVSAAWVHSAREKSFSLAETARQRRSCTSFGRHLRSSGRTRLAAETTDDLPMTSPVLLASATGLLTGAVVVVLNDFVHSLQDFLLELPGQLPILAPILSASLVSLLLFLRGPKGLSGDSDLATLKANGGVPSGDLTEAPLRALAAGLTLAGGNSLGPESPSVEIGANIAANLGANVAFPSRTSNKSDESSDETELEKAFRKNLLAAGCASGIAAGFNAPIAGLFFALESVPANAPDEARARGFSMQLIAAVLAATVSQLGLGSSPAVDLEFFGWVPARSLWELPVFMFLGLLCGLVAATLRYLRRVNREGFTFLAEAGCPRFIFPVLAGIVVAVVTSNPSTQEVLYKGFANVNLVLEYADGSKQPPAFTGDPLYHLSLLLLCKIFLTATCQSSGQVGGLFAPALFMGACLGGLFGRNLRDNFWPWAISLPGLDIERAFSVPATYAVVGMAACLGSICNLPLTAVVLLLELAGGKDYGVVLPTVAATGVAVYVEDLLVRRWPKLLSRWEASSGKKPAVQEALEVQKTLRGRSSVVTAIPPGSVELAPSAAMVVPSCLMLEEAREQLLQLGSGGCLAVVEESNSQTGRLAKRLLGVVSLADVDKALQAE</sequence>
<comment type="caution">
    <text evidence="1">The sequence shown here is derived from an EMBL/GenBank/DDBJ whole genome shotgun (WGS) entry which is preliminary data.</text>
</comment>
<dbReference type="PRINTS" id="PR00762">
    <property type="entry name" value="CLCHANNEL"/>
</dbReference>
<reference evidence="1 2" key="1">
    <citation type="submission" date="2024-02" db="EMBL/GenBank/DDBJ databases">
        <authorList>
            <person name="Chen Y."/>
            <person name="Shah S."/>
            <person name="Dougan E. K."/>
            <person name="Thang M."/>
            <person name="Chan C."/>
        </authorList>
    </citation>
    <scope>NUCLEOTIDE SEQUENCE [LARGE SCALE GENOMIC DNA]</scope>
</reference>
<dbReference type="Pfam" id="PF00654">
    <property type="entry name" value="Voltage_CLC"/>
    <property type="match status" value="1"/>
</dbReference>
<proteinExistence type="predicted"/>
<accession>A0ABP0MU19</accession>
<dbReference type="CDD" id="cd00400">
    <property type="entry name" value="Voltage_gated_ClC"/>
    <property type="match status" value="1"/>
</dbReference>
<dbReference type="InterPro" id="IPR014743">
    <property type="entry name" value="Cl-channel_core"/>
</dbReference>
<organism evidence="1 2">
    <name type="scientific">Durusdinium trenchii</name>
    <dbReference type="NCBI Taxonomy" id="1381693"/>
    <lineage>
        <taxon>Eukaryota</taxon>
        <taxon>Sar</taxon>
        <taxon>Alveolata</taxon>
        <taxon>Dinophyceae</taxon>
        <taxon>Suessiales</taxon>
        <taxon>Symbiodiniaceae</taxon>
        <taxon>Durusdinium</taxon>
    </lineage>
</organism>